<organism evidence="1 2">
    <name type="scientific">Dissostichus mawsoni</name>
    <name type="common">Antarctic cod</name>
    <dbReference type="NCBI Taxonomy" id="36200"/>
    <lineage>
        <taxon>Eukaryota</taxon>
        <taxon>Metazoa</taxon>
        <taxon>Chordata</taxon>
        <taxon>Craniata</taxon>
        <taxon>Vertebrata</taxon>
        <taxon>Euteleostomi</taxon>
        <taxon>Actinopterygii</taxon>
        <taxon>Neopterygii</taxon>
        <taxon>Teleostei</taxon>
        <taxon>Neoteleostei</taxon>
        <taxon>Acanthomorphata</taxon>
        <taxon>Eupercaria</taxon>
        <taxon>Perciformes</taxon>
        <taxon>Notothenioidei</taxon>
        <taxon>Nototheniidae</taxon>
        <taxon>Dissostichus</taxon>
    </lineage>
</organism>
<reference evidence="1 2" key="1">
    <citation type="submission" date="2020-03" db="EMBL/GenBank/DDBJ databases">
        <title>Dissostichus mawsoni Genome sequencing and assembly.</title>
        <authorList>
            <person name="Park H."/>
        </authorList>
    </citation>
    <scope>NUCLEOTIDE SEQUENCE [LARGE SCALE GENOMIC DNA]</scope>
    <source>
        <strain evidence="1">DM0001</strain>
        <tissue evidence="1">Muscle</tissue>
    </source>
</reference>
<sequence>MLDRRREKRVKGELTFEVKRKVTVINGLIGSKLVYIMNVMEMPERVHKEIDTAINAFLWSGRGARIVREVMENEHKDGGMKLINLERRKKALRYHREALLAWGEFLKGVKHECVNVEQVWNQPVFLNHMVAVEQSPVFDLPMWKVGFRHIRDLVYEFVYGVYGGTGDSG</sequence>
<dbReference type="OrthoDB" id="2205812at2759"/>
<dbReference type="EMBL" id="JAAKFY010000019">
    <property type="protein sequence ID" value="KAF3842501.1"/>
    <property type="molecule type" value="Genomic_DNA"/>
</dbReference>
<name>A0A7J5Y083_DISMA</name>
<dbReference type="Proteomes" id="UP000518266">
    <property type="component" value="Unassembled WGS sequence"/>
</dbReference>
<accession>A0A7J5Y083</accession>
<evidence type="ECO:0000313" key="2">
    <source>
        <dbReference type="Proteomes" id="UP000518266"/>
    </source>
</evidence>
<evidence type="ECO:0000313" key="1">
    <source>
        <dbReference type="EMBL" id="KAF3842501.1"/>
    </source>
</evidence>
<proteinExistence type="predicted"/>
<dbReference type="AlphaFoldDB" id="A0A7J5Y083"/>
<keyword evidence="2" id="KW-1185">Reference proteome</keyword>
<protein>
    <submittedName>
        <fullName evidence="1">Uncharacterized protein</fullName>
    </submittedName>
</protein>
<comment type="caution">
    <text evidence="1">The sequence shown here is derived from an EMBL/GenBank/DDBJ whole genome shotgun (WGS) entry which is preliminary data.</text>
</comment>
<gene>
    <name evidence="1" type="ORF">F7725_024452</name>
</gene>